<dbReference type="InterPro" id="IPR002104">
    <property type="entry name" value="Integrase_catalytic"/>
</dbReference>
<evidence type="ECO:0000256" key="3">
    <source>
        <dbReference type="ARBA" id="ARBA00023125"/>
    </source>
</evidence>
<reference evidence="8 9" key="1">
    <citation type="submission" date="2020-02" db="EMBL/GenBank/DDBJ databases">
        <authorList>
            <person name="Chen W.-M."/>
        </authorList>
    </citation>
    <scope>NUCLEOTIDE SEQUENCE [LARGE SCALE GENOMIC DNA]</scope>
    <source>
        <strain evidence="8 9">KDG-16</strain>
    </source>
</reference>
<keyword evidence="9" id="KW-1185">Reference proteome</keyword>
<keyword evidence="3 5" id="KW-0238">DNA-binding</keyword>
<dbReference type="RefSeq" id="WP_166076773.1">
    <property type="nucleotide sequence ID" value="NZ_JAAJBT010000003.1"/>
</dbReference>
<name>A0ABX0I8A4_9FLAO</name>
<comment type="similarity">
    <text evidence="1">Belongs to the 'phage' integrase family.</text>
</comment>
<evidence type="ECO:0000256" key="2">
    <source>
        <dbReference type="ARBA" id="ARBA00022908"/>
    </source>
</evidence>
<dbReference type="PROSITE" id="PS51898">
    <property type="entry name" value="TYR_RECOMBINASE"/>
    <property type="match status" value="1"/>
</dbReference>
<dbReference type="PROSITE" id="PS51900">
    <property type="entry name" value="CB"/>
    <property type="match status" value="1"/>
</dbReference>
<comment type="caution">
    <text evidence="8">The sequence shown here is derived from an EMBL/GenBank/DDBJ whole genome shotgun (WGS) entry which is preliminary data.</text>
</comment>
<dbReference type="Pfam" id="PF00589">
    <property type="entry name" value="Phage_integrase"/>
    <property type="match status" value="1"/>
</dbReference>
<organism evidence="8 9">
    <name type="scientific">Flavobacterium difficile</name>
    <dbReference type="NCBI Taxonomy" id="2709659"/>
    <lineage>
        <taxon>Bacteria</taxon>
        <taxon>Pseudomonadati</taxon>
        <taxon>Bacteroidota</taxon>
        <taxon>Flavobacteriia</taxon>
        <taxon>Flavobacteriales</taxon>
        <taxon>Flavobacteriaceae</taxon>
        <taxon>Flavobacterium</taxon>
    </lineage>
</organism>
<evidence type="ECO:0000259" key="6">
    <source>
        <dbReference type="PROSITE" id="PS51898"/>
    </source>
</evidence>
<dbReference type="SUPFAM" id="SSF56349">
    <property type="entry name" value="DNA breaking-rejoining enzymes"/>
    <property type="match status" value="1"/>
</dbReference>
<evidence type="ECO:0000313" key="9">
    <source>
        <dbReference type="Proteomes" id="UP000800984"/>
    </source>
</evidence>
<dbReference type="InterPro" id="IPR050090">
    <property type="entry name" value="Tyrosine_recombinase_XerCD"/>
</dbReference>
<feature type="domain" description="Tyr recombinase" evidence="6">
    <location>
        <begin position="234"/>
        <end position="425"/>
    </location>
</feature>
<dbReference type="Gene3D" id="1.10.443.10">
    <property type="entry name" value="Intergrase catalytic core"/>
    <property type="match status" value="1"/>
</dbReference>
<dbReference type="Pfam" id="PF13102">
    <property type="entry name" value="Phage_int_SAM_5"/>
    <property type="match status" value="1"/>
</dbReference>
<dbReference type="Pfam" id="PF17293">
    <property type="entry name" value="Arm-DNA-bind_5"/>
    <property type="match status" value="1"/>
</dbReference>
<dbReference type="InterPro" id="IPR035386">
    <property type="entry name" value="Arm-DNA-bind_5"/>
</dbReference>
<protein>
    <submittedName>
        <fullName evidence="8">Site-specific integrase</fullName>
    </submittedName>
</protein>
<dbReference type="InterPro" id="IPR011010">
    <property type="entry name" value="DNA_brk_join_enz"/>
</dbReference>
<dbReference type="Gene3D" id="1.10.150.130">
    <property type="match status" value="1"/>
</dbReference>
<evidence type="ECO:0000256" key="5">
    <source>
        <dbReference type="PROSITE-ProRule" id="PRU01248"/>
    </source>
</evidence>
<evidence type="ECO:0000259" key="7">
    <source>
        <dbReference type="PROSITE" id="PS51900"/>
    </source>
</evidence>
<evidence type="ECO:0000313" key="8">
    <source>
        <dbReference type="EMBL" id="NHM01681.1"/>
    </source>
</evidence>
<feature type="domain" description="Core-binding (CB)" evidence="7">
    <location>
        <begin position="127"/>
        <end position="212"/>
    </location>
</feature>
<dbReference type="InterPro" id="IPR013762">
    <property type="entry name" value="Integrase-like_cat_sf"/>
</dbReference>
<dbReference type="InterPro" id="IPR010998">
    <property type="entry name" value="Integrase_recombinase_N"/>
</dbReference>
<dbReference type="InterPro" id="IPR044068">
    <property type="entry name" value="CB"/>
</dbReference>
<dbReference type="PANTHER" id="PTHR30349:SF64">
    <property type="entry name" value="PROPHAGE INTEGRASE INTD-RELATED"/>
    <property type="match status" value="1"/>
</dbReference>
<gene>
    <name evidence="8" type="ORF">G4D72_06110</name>
</gene>
<dbReference type="InterPro" id="IPR025269">
    <property type="entry name" value="SAM-like_dom"/>
</dbReference>
<dbReference type="Proteomes" id="UP000800984">
    <property type="component" value="Unassembled WGS sequence"/>
</dbReference>
<keyword evidence="2" id="KW-0229">DNA integration</keyword>
<dbReference type="PANTHER" id="PTHR30349">
    <property type="entry name" value="PHAGE INTEGRASE-RELATED"/>
    <property type="match status" value="1"/>
</dbReference>
<evidence type="ECO:0000256" key="4">
    <source>
        <dbReference type="ARBA" id="ARBA00023172"/>
    </source>
</evidence>
<sequence length="430" mass="50686">MKTTIERAKGTIRFAPKEPLVELEKDKKKESLLMLHFTYGSMRFKYSTGFKICFENWDSEKQRIRNKAGILDRDYINNFLSDIENEVNKECSRLISEQIPVTKEALKDRLDVFTNKTSVSNVEVREISFFEYAEIFLNEKEPIISIITLRSYKQTLSKLRSFESEKNIDLNFDSFDQAFFNSFKHYLEVQDYKKNTIRKHVKNLRVILNSATNDGINSNLKFKNRDFSISSEITTEIYLNKQEIEKIKNLDLSKYQDLDRARDIFLIGLSTGQRISDYNGLTKENLVNINKHEYFRIKQKKTGKVVNCYIEPHIREMMNSKYGGEPPKKMTEQYINNYLKQIGQMAEINEPVICISTKGGKEFKETQPKYELIKTHTARRSFCTNKFKEGKRVEDIMVFSGHSTTKEFYKYIRITEEERVSNIVNEGFYN</sequence>
<evidence type="ECO:0000256" key="1">
    <source>
        <dbReference type="ARBA" id="ARBA00008857"/>
    </source>
</evidence>
<accession>A0ABX0I8A4</accession>
<keyword evidence="4" id="KW-0233">DNA recombination</keyword>
<proteinExistence type="inferred from homology"/>
<dbReference type="EMBL" id="JAAJBT010000003">
    <property type="protein sequence ID" value="NHM01681.1"/>
    <property type="molecule type" value="Genomic_DNA"/>
</dbReference>